<dbReference type="AlphaFoldDB" id="A0AAE0U4Y4"/>
<dbReference type="Proteomes" id="UP001285441">
    <property type="component" value="Unassembled WGS sequence"/>
</dbReference>
<feature type="region of interest" description="Disordered" evidence="1">
    <location>
        <begin position="107"/>
        <end position="129"/>
    </location>
</feature>
<reference evidence="3" key="1">
    <citation type="journal article" date="2023" name="Mol. Phylogenet. Evol.">
        <title>Genome-scale phylogeny and comparative genomics of the fungal order Sordariales.</title>
        <authorList>
            <person name="Hensen N."/>
            <person name="Bonometti L."/>
            <person name="Westerberg I."/>
            <person name="Brannstrom I.O."/>
            <person name="Guillou S."/>
            <person name="Cros-Aarteil S."/>
            <person name="Calhoun S."/>
            <person name="Haridas S."/>
            <person name="Kuo A."/>
            <person name="Mondo S."/>
            <person name="Pangilinan J."/>
            <person name="Riley R."/>
            <person name="LaButti K."/>
            <person name="Andreopoulos B."/>
            <person name="Lipzen A."/>
            <person name="Chen C."/>
            <person name="Yan M."/>
            <person name="Daum C."/>
            <person name="Ng V."/>
            <person name="Clum A."/>
            <person name="Steindorff A."/>
            <person name="Ohm R.A."/>
            <person name="Martin F."/>
            <person name="Silar P."/>
            <person name="Natvig D.O."/>
            <person name="Lalanne C."/>
            <person name="Gautier V."/>
            <person name="Ament-Velasquez S.L."/>
            <person name="Kruys A."/>
            <person name="Hutchinson M.I."/>
            <person name="Powell A.J."/>
            <person name="Barry K."/>
            <person name="Miller A.N."/>
            <person name="Grigoriev I.V."/>
            <person name="Debuchy R."/>
            <person name="Gladieux P."/>
            <person name="Hiltunen Thoren M."/>
            <person name="Johannesson H."/>
        </authorList>
    </citation>
    <scope>NUCLEOTIDE SEQUENCE</scope>
    <source>
        <strain evidence="3">CBS 232.78</strain>
    </source>
</reference>
<proteinExistence type="predicted"/>
<feature type="region of interest" description="Disordered" evidence="1">
    <location>
        <begin position="161"/>
        <end position="207"/>
    </location>
</feature>
<comment type="caution">
    <text evidence="3">The sequence shown here is derived from an EMBL/GenBank/DDBJ whole genome shotgun (WGS) entry which is preliminary data.</text>
</comment>
<name>A0AAE0U4Y4_9PEZI</name>
<evidence type="ECO:0000313" key="3">
    <source>
        <dbReference type="EMBL" id="KAK3390775.1"/>
    </source>
</evidence>
<keyword evidence="2" id="KW-1133">Transmembrane helix</keyword>
<feature type="region of interest" description="Disordered" evidence="1">
    <location>
        <begin position="1"/>
        <end position="28"/>
    </location>
</feature>
<sequence>MSPVLSFLHPREPEPAFPSGQGAEQNTSGSSTTWIIATIACGVIVASALLMIVVFTYHKRREYRKIRSTHPYITPDEFIRRQKMSAADLFEEEERQRQIMIRKSLANRSRSWNTTDSQSWNQTESRSSATISRVERETFEIEEQEPRNLREDWKAWEARLKHERSTSGEQHPLVPELRIPQPSQPSRSRSLTCPPVPPRHPGRVRPR</sequence>
<dbReference type="EMBL" id="JAULSW010000002">
    <property type="protein sequence ID" value="KAK3390775.1"/>
    <property type="molecule type" value="Genomic_DNA"/>
</dbReference>
<keyword evidence="4" id="KW-1185">Reference proteome</keyword>
<evidence type="ECO:0000256" key="1">
    <source>
        <dbReference type="SAM" id="MobiDB-lite"/>
    </source>
</evidence>
<keyword evidence="2" id="KW-0472">Membrane</keyword>
<feature type="transmembrane region" description="Helical" evidence="2">
    <location>
        <begin position="34"/>
        <end position="57"/>
    </location>
</feature>
<accession>A0AAE0U4Y4</accession>
<feature type="compositionally biased region" description="Low complexity" evidence="1">
    <location>
        <begin position="180"/>
        <end position="190"/>
    </location>
</feature>
<protein>
    <submittedName>
        <fullName evidence="3">Uncharacterized protein</fullName>
    </submittedName>
</protein>
<organism evidence="3 4">
    <name type="scientific">Podospora didyma</name>
    <dbReference type="NCBI Taxonomy" id="330526"/>
    <lineage>
        <taxon>Eukaryota</taxon>
        <taxon>Fungi</taxon>
        <taxon>Dikarya</taxon>
        <taxon>Ascomycota</taxon>
        <taxon>Pezizomycotina</taxon>
        <taxon>Sordariomycetes</taxon>
        <taxon>Sordariomycetidae</taxon>
        <taxon>Sordariales</taxon>
        <taxon>Podosporaceae</taxon>
        <taxon>Podospora</taxon>
    </lineage>
</organism>
<evidence type="ECO:0000256" key="2">
    <source>
        <dbReference type="SAM" id="Phobius"/>
    </source>
</evidence>
<evidence type="ECO:0000313" key="4">
    <source>
        <dbReference type="Proteomes" id="UP001285441"/>
    </source>
</evidence>
<gene>
    <name evidence="3" type="ORF">B0H63DRAFT_122824</name>
</gene>
<reference evidence="3" key="2">
    <citation type="submission" date="2023-06" db="EMBL/GenBank/DDBJ databases">
        <authorList>
            <consortium name="Lawrence Berkeley National Laboratory"/>
            <person name="Haridas S."/>
            <person name="Hensen N."/>
            <person name="Bonometti L."/>
            <person name="Westerberg I."/>
            <person name="Brannstrom I.O."/>
            <person name="Guillou S."/>
            <person name="Cros-Aarteil S."/>
            <person name="Calhoun S."/>
            <person name="Kuo A."/>
            <person name="Mondo S."/>
            <person name="Pangilinan J."/>
            <person name="Riley R."/>
            <person name="LaButti K."/>
            <person name="Andreopoulos B."/>
            <person name="Lipzen A."/>
            <person name="Chen C."/>
            <person name="Yanf M."/>
            <person name="Daum C."/>
            <person name="Ng V."/>
            <person name="Clum A."/>
            <person name="Steindorff A."/>
            <person name="Ohm R."/>
            <person name="Martin F."/>
            <person name="Silar P."/>
            <person name="Natvig D."/>
            <person name="Lalanne C."/>
            <person name="Gautier V."/>
            <person name="Ament-velasquez S.L."/>
            <person name="Kruys A."/>
            <person name="Hutchinson M.I."/>
            <person name="Powell A.J."/>
            <person name="Barry K."/>
            <person name="Miller A.N."/>
            <person name="Grigoriev I.V."/>
            <person name="Debuchy R."/>
            <person name="Gladieux P."/>
            <person name="Thoren M.H."/>
            <person name="Johannesson H."/>
        </authorList>
    </citation>
    <scope>NUCLEOTIDE SEQUENCE</scope>
    <source>
        <strain evidence="3">CBS 232.78</strain>
    </source>
</reference>
<keyword evidence="2" id="KW-0812">Transmembrane</keyword>